<evidence type="ECO:0000259" key="2">
    <source>
        <dbReference type="Pfam" id="PF00849"/>
    </source>
</evidence>
<dbReference type="Gene3D" id="3.30.2350.10">
    <property type="entry name" value="Pseudouridine synthase"/>
    <property type="match status" value="1"/>
</dbReference>
<protein>
    <submittedName>
        <fullName evidence="3">Pseudouridine synthase</fullName>
    </submittedName>
</protein>
<dbReference type="Pfam" id="PF00849">
    <property type="entry name" value="PseudoU_synth_2"/>
    <property type="match status" value="1"/>
</dbReference>
<feature type="domain" description="Pseudouridine synthase RsuA/RluA-like" evidence="2">
    <location>
        <begin position="180"/>
        <end position="340"/>
    </location>
</feature>
<dbReference type="EMBL" id="JAFCMP010000548">
    <property type="protein sequence ID" value="KAG5175490.1"/>
    <property type="molecule type" value="Genomic_DNA"/>
</dbReference>
<accession>A0A835YKX4</accession>
<keyword evidence="4" id="KW-1185">Reference proteome</keyword>
<dbReference type="InterPro" id="IPR020103">
    <property type="entry name" value="PsdUridine_synth_cat_dom_sf"/>
</dbReference>
<feature type="region of interest" description="Disordered" evidence="1">
    <location>
        <begin position="103"/>
        <end position="126"/>
    </location>
</feature>
<dbReference type="SUPFAM" id="SSF55120">
    <property type="entry name" value="Pseudouridine synthase"/>
    <property type="match status" value="1"/>
</dbReference>
<evidence type="ECO:0000313" key="4">
    <source>
        <dbReference type="Proteomes" id="UP000664859"/>
    </source>
</evidence>
<dbReference type="InterPro" id="IPR006145">
    <property type="entry name" value="PsdUridine_synth_RsuA/RluA"/>
</dbReference>
<dbReference type="GO" id="GO:0000455">
    <property type="term" value="P:enzyme-directed rRNA pseudouridine synthesis"/>
    <property type="evidence" value="ECO:0007669"/>
    <property type="project" value="TreeGrafter"/>
</dbReference>
<dbReference type="PANTHER" id="PTHR21600">
    <property type="entry name" value="MITOCHONDRIAL RNA PSEUDOURIDINE SYNTHASE"/>
    <property type="match status" value="1"/>
</dbReference>
<dbReference type="OrthoDB" id="424794at2759"/>
<sequence length="403" mass="42280">MRVAACSVAGRLRRFQLPAPHRTSCTAAGARPPADRMRMAVKQHGCLHEVTQTVHHICAVKPPAAATASAVLSSVSGIDRTAVEELIHIGAVHIGSVKLGAAAAKQQQQQQRQRQPQRAAGGPAAAAAAPPFQVDGLSRLASPDAPIARGTYLRLHAAPRRFARAAAADWRARVLHACADYVVIDKPAGVPSVPTTDNAADSALWRARAALGGDAARPLHAVSRLDVCTSGVLVFARSPAAAAALSGAISARAVRKVYRVVTTGAEVPLGVLRHCCSTRARTGDAQPRIYAPFDAAKACGDGSGWRLAELEVLSHDRGSGASTISLMTGRTHQIRLQLAALGAGIVGDSRYADIIGKVHDGTAASDRTDWFGPEPEEIRLHAAALEFDWGGERVCYTAEPPWA</sequence>
<reference evidence="3" key="1">
    <citation type="submission" date="2021-02" db="EMBL/GenBank/DDBJ databases">
        <title>First Annotated Genome of the Yellow-green Alga Tribonema minus.</title>
        <authorList>
            <person name="Mahan K.M."/>
        </authorList>
    </citation>
    <scope>NUCLEOTIDE SEQUENCE</scope>
    <source>
        <strain evidence="3">UTEX B ZZ1240</strain>
    </source>
</reference>
<dbReference type="PANTHER" id="PTHR21600:SF52">
    <property type="entry name" value="PSEUDOURIDINE SYNTHASE RSUA_RLUA-LIKE DOMAIN-CONTAINING PROTEIN"/>
    <property type="match status" value="1"/>
</dbReference>
<organism evidence="3 4">
    <name type="scientific">Tribonema minus</name>
    <dbReference type="NCBI Taxonomy" id="303371"/>
    <lineage>
        <taxon>Eukaryota</taxon>
        <taxon>Sar</taxon>
        <taxon>Stramenopiles</taxon>
        <taxon>Ochrophyta</taxon>
        <taxon>PX clade</taxon>
        <taxon>Xanthophyceae</taxon>
        <taxon>Tribonematales</taxon>
        <taxon>Tribonemataceae</taxon>
        <taxon>Tribonema</taxon>
    </lineage>
</organism>
<dbReference type="Proteomes" id="UP000664859">
    <property type="component" value="Unassembled WGS sequence"/>
</dbReference>
<dbReference type="CDD" id="cd02869">
    <property type="entry name" value="PseudoU_synth_RluA_like"/>
    <property type="match status" value="1"/>
</dbReference>
<evidence type="ECO:0000256" key="1">
    <source>
        <dbReference type="SAM" id="MobiDB-lite"/>
    </source>
</evidence>
<dbReference type="GO" id="GO:0009982">
    <property type="term" value="F:pseudouridine synthase activity"/>
    <property type="evidence" value="ECO:0007669"/>
    <property type="project" value="InterPro"/>
</dbReference>
<dbReference type="AlphaFoldDB" id="A0A835YKX4"/>
<name>A0A835YKX4_9STRA</name>
<dbReference type="InterPro" id="IPR050188">
    <property type="entry name" value="RluA_PseudoU_synthase"/>
</dbReference>
<comment type="caution">
    <text evidence="3">The sequence shown here is derived from an EMBL/GenBank/DDBJ whole genome shotgun (WGS) entry which is preliminary data.</text>
</comment>
<evidence type="ECO:0000313" key="3">
    <source>
        <dbReference type="EMBL" id="KAG5175490.1"/>
    </source>
</evidence>
<gene>
    <name evidence="3" type="ORF">JKP88DRAFT_265739</name>
</gene>
<dbReference type="GO" id="GO:0003723">
    <property type="term" value="F:RNA binding"/>
    <property type="evidence" value="ECO:0007669"/>
    <property type="project" value="InterPro"/>
</dbReference>
<proteinExistence type="predicted"/>